<feature type="domain" description="F-box" evidence="5">
    <location>
        <begin position="67"/>
        <end position="113"/>
    </location>
</feature>
<feature type="region of interest" description="Disordered" evidence="4">
    <location>
        <begin position="11"/>
        <end position="42"/>
    </location>
</feature>
<comment type="similarity">
    <text evidence="2">Belongs to the FBXO31 family.</text>
</comment>
<evidence type="ECO:0000259" key="5">
    <source>
        <dbReference type="PROSITE" id="PS50181"/>
    </source>
</evidence>
<dbReference type="InterPro" id="IPR036047">
    <property type="entry name" value="F-box-like_dom_sf"/>
</dbReference>
<dbReference type="Pfam" id="PF12937">
    <property type="entry name" value="F-box-like"/>
    <property type="match status" value="1"/>
</dbReference>
<reference evidence="6 7" key="1">
    <citation type="journal article" date="2009" name="Science">
        <title>Genome sequence, comparative analysis, and population genetics of the domestic horse.</title>
        <authorList>
            <consortium name="Broad Institute Genome Sequencing Platform"/>
            <consortium name="Broad Institute Whole Genome Assembly Team"/>
            <person name="Wade C.M."/>
            <person name="Giulotto E."/>
            <person name="Sigurdsson S."/>
            <person name="Zoli M."/>
            <person name="Gnerre S."/>
            <person name="Imsland F."/>
            <person name="Lear T.L."/>
            <person name="Adelson D.L."/>
            <person name="Bailey E."/>
            <person name="Bellone R.R."/>
            <person name="Bloecker H."/>
            <person name="Distl O."/>
            <person name="Edgar R.C."/>
            <person name="Garber M."/>
            <person name="Leeb T."/>
            <person name="Mauceli E."/>
            <person name="MacLeod J.N."/>
            <person name="Penedo M.C.T."/>
            <person name="Raison J.M."/>
            <person name="Sharpe T."/>
            <person name="Vogel J."/>
            <person name="Andersson L."/>
            <person name="Antczak D.F."/>
            <person name="Biagi T."/>
            <person name="Binns M.M."/>
            <person name="Chowdhary B.P."/>
            <person name="Coleman S.J."/>
            <person name="Della Valle G."/>
            <person name="Fryc S."/>
            <person name="Guerin G."/>
            <person name="Hasegawa T."/>
            <person name="Hill E.W."/>
            <person name="Jurka J."/>
            <person name="Kiialainen A."/>
            <person name="Lindgren G."/>
            <person name="Liu J."/>
            <person name="Magnani E."/>
            <person name="Mickelson J.R."/>
            <person name="Murray J."/>
            <person name="Nergadze S.G."/>
            <person name="Onofrio R."/>
            <person name="Pedroni S."/>
            <person name="Piras M.F."/>
            <person name="Raudsepp T."/>
            <person name="Rocchi M."/>
            <person name="Roeed K.H."/>
            <person name="Ryder O.A."/>
            <person name="Searle S."/>
            <person name="Skow L."/>
            <person name="Swinburne J.E."/>
            <person name="Syvaenen A.C."/>
            <person name="Tozaki T."/>
            <person name="Valberg S.J."/>
            <person name="Vaudin M."/>
            <person name="White J.R."/>
            <person name="Zody M.C."/>
            <person name="Lander E.S."/>
            <person name="Lindblad-Toh K."/>
        </authorList>
    </citation>
    <scope>NUCLEOTIDE SEQUENCE [LARGE SCALE GENOMIC DNA]</scope>
    <source>
        <strain evidence="6 7">Thoroughbred</strain>
    </source>
</reference>
<keyword evidence="3" id="KW-0833">Ubl conjugation pathway</keyword>
<dbReference type="PANTHER" id="PTHR10706">
    <property type="entry name" value="F-BOX FAMILY PROTEIN"/>
    <property type="match status" value="1"/>
</dbReference>
<dbReference type="UniPathway" id="UPA00143"/>
<keyword evidence="7" id="KW-1185">Reference proteome</keyword>
<dbReference type="ExpressionAtlas" id="F6W9P1">
    <property type="expression patterns" value="baseline"/>
</dbReference>
<sequence>MAVCARLCGVGPSRGCRRRQQRRGPAETAAADSEPDTDPEEECIEAGAAALSGAGGGRSAGPSPPPRCSLLELPPELLVEIFASLPGTDLPSLAQVCTKFRRILHTDTIWRRRCREVLHRYRHILGLWQPDIGPYGGLLNVVVDGLFIIGWMYLPPHDPHVNDPMRFKPLFRIHLMERKSATVECMYGHRGPHNGHIQIVKKDEFSTKCNQTDHHRMSGGRQEEFRTWLREEWGRTLEDIFHEHMQELILMKFIYTSQYDNCLTYRRIYLPPSHPDDLIRPGLFKGTYGSHGLEIVMLSFHGKHARGTKITGDPNIPAGQQTVEIDLMHRIQLPDVENLRNFNELSRIVLEVREQVRQEQQQQEDGPEDAEGCSRQSPQEPQRGPAQPTVEPPAEKGSEPGDGGAAAAAEQPVESGQGQPFVLPLGVSSRNEDYPRTCRMCFYGTGLIAGHGFTSPERTPGVFILFDEDRFGFIWLELKSFSLYSRVQATFRNADAPSPQAFEEMLKNIQSLTS</sequence>
<feature type="region of interest" description="Disordered" evidence="4">
    <location>
        <begin position="356"/>
        <end position="424"/>
    </location>
</feature>
<dbReference type="PANTHER" id="PTHR10706:SF130">
    <property type="entry name" value="F-BOX ONLY PROTEIN 31"/>
    <property type="match status" value="1"/>
</dbReference>
<evidence type="ECO:0000256" key="3">
    <source>
        <dbReference type="ARBA" id="ARBA00022786"/>
    </source>
</evidence>
<dbReference type="GeneTree" id="ENSGT00390000001368"/>
<dbReference type="Bgee" id="ENSECAG00000001926">
    <property type="expression patterns" value="Expressed in muscle tissue and 23 other cell types or tissues"/>
</dbReference>
<proteinExistence type="inferred from homology"/>
<dbReference type="InterPro" id="IPR045048">
    <property type="entry name" value="FBXO31/39"/>
</dbReference>
<gene>
    <name evidence="6 8" type="primary">FBXO31</name>
</gene>
<dbReference type="HOGENOM" id="CLU_035961_0_0_1"/>
<evidence type="ECO:0000313" key="7">
    <source>
        <dbReference type="Proteomes" id="UP000002281"/>
    </source>
</evidence>
<dbReference type="AlphaFoldDB" id="F6W9P1"/>
<dbReference type="Pfam" id="PF12014">
    <property type="entry name" value="Cyclin_D1_bind"/>
    <property type="match status" value="1"/>
</dbReference>
<dbReference type="SUPFAM" id="SSF81383">
    <property type="entry name" value="F-box domain"/>
    <property type="match status" value="1"/>
</dbReference>
<dbReference type="Proteomes" id="UP000002281">
    <property type="component" value="Chromosome 3"/>
</dbReference>
<dbReference type="Gene3D" id="1.20.1280.50">
    <property type="match status" value="1"/>
</dbReference>
<protein>
    <submittedName>
        <fullName evidence="6">F-box protein 31</fullName>
    </submittedName>
</protein>
<dbReference type="VGNC" id="VGNC:17949">
    <property type="gene designation" value="FBXO31"/>
</dbReference>
<dbReference type="InterPro" id="IPR001810">
    <property type="entry name" value="F-box_dom"/>
</dbReference>
<comment type="pathway">
    <text evidence="1">Protein modification; protein ubiquitination.</text>
</comment>
<feature type="compositionally biased region" description="Acidic residues" evidence="4">
    <location>
        <begin position="33"/>
        <end position="42"/>
    </location>
</feature>
<dbReference type="Ensembl" id="ENSECAT00000002684.3">
    <property type="protein sequence ID" value="ENSECAP00000001920.3"/>
    <property type="gene ID" value="ENSECAG00000001926.3"/>
</dbReference>
<evidence type="ECO:0000256" key="2">
    <source>
        <dbReference type="ARBA" id="ARBA00010611"/>
    </source>
</evidence>
<dbReference type="PROSITE" id="PS50181">
    <property type="entry name" value="FBOX"/>
    <property type="match status" value="1"/>
</dbReference>
<evidence type="ECO:0000313" key="6">
    <source>
        <dbReference type="Ensembl" id="ENSECAP00000001920.3"/>
    </source>
</evidence>
<name>F6W9P1_HORSE</name>
<organism evidence="6 7">
    <name type="scientific">Equus caballus</name>
    <name type="common">Horse</name>
    <dbReference type="NCBI Taxonomy" id="9796"/>
    <lineage>
        <taxon>Eukaryota</taxon>
        <taxon>Metazoa</taxon>
        <taxon>Chordata</taxon>
        <taxon>Craniata</taxon>
        <taxon>Vertebrata</taxon>
        <taxon>Euteleostomi</taxon>
        <taxon>Mammalia</taxon>
        <taxon>Eutheria</taxon>
        <taxon>Laurasiatheria</taxon>
        <taxon>Perissodactyla</taxon>
        <taxon>Equidae</taxon>
        <taxon>Equus</taxon>
    </lineage>
</organism>
<reference evidence="6" key="2">
    <citation type="submission" date="2025-08" db="UniProtKB">
        <authorList>
            <consortium name="Ensembl"/>
        </authorList>
    </citation>
    <scope>IDENTIFICATION</scope>
    <source>
        <strain evidence="6">Thoroughbred</strain>
    </source>
</reference>
<evidence type="ECO:0000313" key="8">
    <source>
        <dbReference type="VGNC" id="VGNC:17949"/>
    </source>
</evidence>
<accession>F6W9P1</accession>
<reference evidence="6" key="3">
    <citation type="submission" date="2025-09" db="UniProtKB">
        <authorList>
            <consortium name="Ensembl"/>
        </authorList>
    </citation>
    <scope>IDENTIFICATION</scope>
    <source>
        <strain evidence="6">Thoroughbred</strain>
    </source>
</reference>
<evidence type="ECO:0000256" key="4">
    <source>
        <dbReference type="SAM" id="MobiDB-lite"/>
    </source>
</evidence>
<dbReference type="SMART" id="SM00256">
    <property type="entry name" value="FBOX"/>
    <property type="match status" value="1"/>
</dbReference>
<evidence type="ECO:0000256" key="1">
    <source>
        <dbReference type="ARBA" id="ARBA00004906"/>
    </source>
</evidence>
<dbReference type="GO" id="GO:0016567">
    <property type="term" value="P:protein ubiquitination"/>
    <property type="evidence" value="ECO:0007669"/>
    <property type="project" value="UniProtKB-UniPathway"/>
</dbReference>